<dbReference type="GO" id="GO:0006508">
    <property type="term" value="P:proteolysis"/>
    <property type="evidence" value="ECO:0007669"/>
    <property type="project" value="InterPro"/>
</dbReference>
<dbReference type="EMBL" id="MHJI01000014">
    <property type="protein sequence ID" value="OGY65575.1"/>
    <property type="molecule type" value="Genomic_DNA"/>
</dbReference>
<dbReference type="InterPro" id="IPR007863">
    <property type="entry name" value="Peptidase_M16_C"/>
</dbReference>
<dbReference type="Pfam" id="PF05193">
    <property type="entry name" value="Peptidase_M16_C"/>
    <property type="match status" value="1"/>
</dbReference>
<dbReference type="Pfam" id="PF00675">
    <property type="entry name" value="Peptidase_M16"/>
    <property type="match status" value="1"/>
</dbReference>
<dbReference type="STRING" id="1798406.A3A04_01445"/>
<dbReference type="InterPro" id="IPR011765">
    <property type="entry name" value="Pept_M16_N"/>
</dbReference>
<evidence type="ECO:0008006" key="7">
    <source>
        <dbReference type="Google" id="ProtNLM"/>
    </source>
</evidence>
<evidence type="ECO:0000313" key="6">
    <source>
        <dbReference type="Proteomes" id="UP000178517"/>
    </source>
</evidence>
<evidence type="ECO:0000256" key="2">
    <source>
        <dbReference type="RuleBase" id="RU004447"/>
    </source>
</evidence>
<dbReference type="InterPro" id="IPR001431">
    <property type="entry name" value="Pept_M16_Zn_BS"/>
</dbReference>
<evidence type="ECO:0000313" key="5">
    <source>
        <dbReference type="EMBL" id="OGY65575.1"/>
    </source>
</evidence>
<evidence type="ECO:0000259" key="3">
    <source>
        <dbReference type="Pfam" id="PF00675"/>
    </source>
</evidence>
<feature type="domain" description="Peptidase M16 N-terminal" evidence="3">
    <location>
        <begin position="19"/>
        <end position="158"/>
    </location>
</feature>
<dbReference type="PANTHER" id="PTHR11851">
    <property type="entry name" value="METALLOPROTEASE"/>
    <property type="match status" value="1"/>
</dbReference>
<dbReference type="AlphaFoldDB" id="A0A1G1ZM27"/>
<protein>
    <recommendedName>
        <fullName evidence="7">Peptidase M16</fullName>
    </recommendedName>
</protein>
<comment type="caution">
    <text evidence="5">The sequence shown here is derived from an EMBL/GenBank/DDBJ whole genome shotgun (WGS) entry which is preliminary data.</text>
</comment>
<dbReference type="PANTHER" id="PTHR11851:SF49">
    <property type="entry name" value="MITOCHONDRIAL-PROCESSING PEPTIDASE SUBUNIT ALPHA"/>
    <property type="match status" value="1"/>
</dbReference>
<gene>
    <name evidence="5" type="ORF">A3A04_01445</name>
</gene>
<dbReference type="Gene3D" id="3.30.830.10">
    <property type="entry name" value="Metalloenzyme, LuxS/M16 peptidase-like"/>
    <property type="match status" value="2"/>
</dbReference>
<dbReference type="GO" id="GO:0004222">
    <property type="term" value="F:metalloendopeptidase activity"/>
    <property type="evidence" value="ECO:0007669"/>
    <property type="project" value="InterPro"/>
</dbReference>
<comment type="similarity">
    <text evidence="1 2">Belongs to the peptidase M16 family.</text>
</comment>
<dbReference type="GO" id="GO:0046872">
    <property type="term" value="F:metal ion binding"/>
    <property type="evidence" value="ECO:0007669"/>
    <property type="project" value="InterPro"/>
</dbReference>
<proteinExistence type="inferred from homology"/>
<sequence>MAHFSKVTLPNGLRIILAPQKDSVAATVLVLVAAGSKYETKEINGLSHFLEHMCFKGTTKRPHAHDISGELDGLGASYNAFTSRESTGYYAKVQARHIDKVLDIIPDIYMNPLFDKSEIDKERGVIIEEINMYEDLPTHRVQELFMELLYGDQPAGWDVAGEKEIIDRLTQEDFLNYRARHYVASATVVVLAGKFDEERAIEAIKEKFKDISRDQKHDKIGVRETQNMPQVALKYKESDQSHLVLGVRAYPIFDKRRYILQVLVDILGGGMSSRLFQKIRDELGAAYYVRADADLYSDHGYVAVSVGAQHQKLETVISAIIGEFKRMASEEVESAELQRAKDHLSGATLLGLETSDALAGFYGGQEIIENSILTPEEILGKIQSVTTSDIMNVARDIFKSRALNLALIGPFKEKEQFIKLLTL</sequence>
<dbReference type="PROSITE" id="PS00143">
    <property type="entry name" value="INSULINASE"/>
    <property type="match status" value="1"/>
</dbReference>
<dbReference type="InterPro" id="IPR050361">
    <property type="entry name" value="MPP/UQCRC_Complex"/>
</dbReference>
<dbReference type="Proteomes" id="UP000178517">
    <property type="component" value="Unassembled WGS sequence"/>
</dbReference>
<dbReference type="InterPro" id="IPR011249">
    <property type="entry name" value="Metalloenz_LuxS/M16"/>
</dbReference>
<reference evidence="5 6" key="1">
    <citation type="journal article" date="2016" name="Nat. Commun.">
        <title>Thousands of microbial genomes shed light on interconnected biogeochemical processes in an aquifer system.</title>
        <authorList>
            <person name="Anantharaman K."/>
            <person name="Brown C.T."/>
            <person name="Hug L.A."/>
            <person name="Sharon I."/>
            <person name="Castelle C.J."/>
            <person name="Probst A.J."/>
            <person name="Thomas B.C."/>
            <person name="Singh A."/>
            <person name="Wilkins M.J."/>
            <person name="Karaoz U."/>
            <person name="Brodie E.L."/>
            <person name="Williams K.H."/>
            <person name="Hubbard S.S."/>
            <person name="Banfield J.F."/>
        </authorList>
    </citation>
    <scope>NUCLEOTIDE SEQUENCE [LARGE SCALE GENOMIC DNA]</scope>
</reference>
<evidence type="ECO:0000256" key="1">
    <source>
        <dbReference type="ARBA" id="ARBA00007261"/>
    </source>
</evidence>
<evidence type="ECO:0000259" key="4">
    <source>
        <dbReference type="Pfam" id="PF05193"/>
    </source>
</evidence>
<name>A0A1G1ZM27_9BACT</name>
<dbReference type="SUPFAM" id="SSF63411">
    <property type="entry name" value="LuxS/MPP-like metallohydrolase"/>
    <property type="match status" value="2"/>
</dbReference>
<organism evidence="5 6">
    <name type="scientific">Candidatus Harrisonbacteria bacterium RIFCSPLOWO2_01_FULL_40_28</name>
    <dbReference type="NCBI Taxonomy" id="1798406"/>
    <lineage>
        <taxon>Bacteria</taxon>
        <taxon>Candidatus Harrisoniibacteriota</taxon>
    </lineage>
</organism>
<feature type="domain" description="Peptidase M16 C-terminal" evidence="4">
    <location>
        <begin position="169"/>
        <end position="342"/>
    </location>
</feature>
<accession>A0A1G1ZM27</accession>